<evidence type="ECO:0000313" key="13">
    <source>
        <dbReference type="EMBL" id="CAH1798479.1"/>
    </source>
</evidence>
<keyword evidence="9" id="KW-0131">Cell cycle</keyword>
<dbReference type="FunFam" id="1.10.10.10:FF:000100">
    <property type="entry name" value="E2F transcription factor 8"/>
    <property type="match status" value="1"/>
</dbReference>
<dbReference type="OrthoDB" id="5318at2759"/>
<dbReference type="PANTHER" id="PTHR12081">
    <property type="entry name" value="TRANSCRIPTION FACTOR E2F"/>
    <property type="match status" value="1"/>
</dbReference>
<feature type="compositionally biased region" description="Basic and acidic residues" evidence="11">
    <location>
        <begin position="542"/>
        <end position="551"/>
    </location>
</feature>
<evidence type="ECO:0000256" key="1">
    <source>
        <dbReference type="ARBA" id="ARBA00004123"/>
    </source>
</evidence>
<dbReference type="InterPro" id="IPR036388">
    <property type="entry name" value="WH-like_DNA-bd_sf"/>
</dbReference>
<dbReference type="FunFam" id="1.10.10.10:FF:000073">
    <property type="entry name" value="E2F transcription factor 8"/>
    <property type="match status" value="1"/>
</dbReference>
<keyword evidence="6" id="KW-0010">Activator</keyword>
<dbReference type="InterPro" id="IPR003316">
    <property type="entry name" value="E2F_WHTH_DNA-bd_dom"/>
</dbReference>
<dbReference type="Pfam" id="PF02319">
    <property type="entry name" value="WHD_E2F_TDP"/>
    <property type="match status" value="2"/>
</dbReference>
<dbReference type="GO" id="GO:0045892">
    <property type="term" value="P:negative regulation of DNA-templated transcription"/>
    <property type="evidence" value="ECO:0007669"/>
    <property type="project" value="UniProtKB-ARBA"/>
</dbReference>
<comment type="caution">
    <text evidence="13">The sequence shown here is derived from an EMBL/GenBank/DDBJ whole genome shotgun (WGS) entry which is preliminary data.</text>
</comment>
<keyword evidence="4 10" id="KW-0805">Transcription regulation</keyword>
<evidence type="ECO:0000313" key="14">
    <source>
        <dbReference type="Proteomes" id="UP000749559"/>
    </source>
</evidence>
<dbReference type="EMBL" id="CAIIXF020000011">
    <property type="protein sequence ID" value="CAH1798479.1"/>
    <property type="molecule type" value="Genomic_DNA"/>
</dbReference>
<evidence type="ECO:0000256" key="11">
    <source>
        <dbReference type="SAM" id="MobiDB-lite"/>
    </source>
</evidence>
<feature type="compositionally biased region" description="Polar residues" evidence="11">
    <location>
        <begin position="805"/>
        <end position="818"/>
    </location>
</feature>
<proteinExistence type="inferred from homology"/>
<feature type="compositionally biased region" description="Basic residues" evidence="11">
    <location>
        <begin position="841"/>
        <end position="851"/>
    </location>
</feature>
<dbReference type="SMART" id="SM01372">
    <property type="entry name" value="E2F_TDP"/>
    <property type="match status" value="2"/>
</dbReference>
<organism evidence="13 14">
    <name type="scientific">Owenia fusiformis</name>
    <name type="common">Polychaete worm</name>
    <dbReference type="NCBI Taxonomy" id="6347"/>
    <lineage>
        <taxon>Eukaryota</taxon>
        <taxon>Metazoa</taxon>
        <taxon>Spiralia</taxon>
        <taxon>Lophotrochozoa</taxon>
        <taxon>Annelida</taxon>
        <taxon>Polychaeta</taxon>
        <taxon>Sedentaria</taxon>
        <taxon>Canalipalpata</taxon>
        <taxon>Sabellida</taxon>
        <taxon>Oweniida</taxon>
        <taxon>Oweniidae</taxon>
        <taxon>Owenia</taxon>
    </lineage>
</organism>
<dbReference type="InterPro" id="IPR036390">
    <property type="entry name" value="WH_DNA-bd_sf"/>
</dbReference>
<feature type="compositionally biased region" description="Low complexity" evidence="11">
    <location>
        <begin position="870"/>
        <end position="882"/>
    </location>
</feature>
<protein>
    <recommendedName>
        <fullName evidence="12">E2F/DP family winged-helix DNA-binding domain-containing protein</fullName>
    </recommendedName>
</protein>
<sequence>MDAENIAPSFIPGDFNINNYEENTDDAGIETAALPMFESSQNAPLSQDLQCSQESLPGSQESAEVQLQFLNELNSQEKQNMMDDLDTLQESTKENTMVTAQTFSPEFRHPTSPRPVMGGFKNFNISTGGNTIDHSNVTPTKPVNSTDPWTPTANLKVLMSAASPEIRNREKQKELFQDEAKDLTCQEDINIDVMEEEPTNEFGGGKIKVEGSRKDKSLGLLCQKFLNLYPEYPIGHPTEICLDNLALSLGVERRRIYDIINVLESVEIVSRIAKNRYAWHGKTTLTRTLARLKQLGEAEQMKEQLDNMGLFMPSDSMARLKQLGEDEQMKEQLDNMGLFMPSESGTKLETMKELLHVTDHTKVPLKNNNENNTRDSIRDPMFKAAYQRKEKSLGIMSQKFLMLFLVADYKPISLELAAKILIGDPNVDKTENSKFKTKIRRLYDIANILSSLNLIEKVHINVVRGRKPAFKYIGPNVDDPTLVDTDASDGSASTADHRQLSCHSVLENNSGRAQPQATITQNPQPTSKVTNNKPKSSSLNRLKFDGREPKSKRSLSRHASFEMICAAAEKERSKLYAHLPGGTPSKLTEKPAAPTLSKTQTMKVLQSIPQATTNQTDNSEVQSVNPKDVNPKAKNRIIFKTKQTKVPAPAATIVHLTKEQIDAVLRSLNTTNVADAQTQSSPSLANSVLLHLKKASAQNQKEAQSKTAQKTVIATTLGDIKSEPNDFESESNKGTELTRDIYESPTNVELRKVGKKITPTHDSLTPEQLYKETPLGNMSQAEDANIRRSKRSIQQRHLGADYEYTQVTKKSRNNSSAELDSDESSQMSTSSQDAEVERITHHSLQRRRLTVKPRPSPLRALHLEPEFRESPSTSNLNTPSPSFENKFGEYDNHLASPLPEADDNLNNNKFLAGIDPSVPMLIGEGLRPASADELEQKNAVAATSYQPIISANIMRHTAPITVVRISPTEITQRGSDAAFPASMLSPNTITPVSFQQVNTITPGRNINVSFKNTQSGHFQGGSGTTQMTYATQLAKQPWFVNNPQSLLTTGANQVSAPSGFYQNTPGGFIPLATAISSTGSAGHQQNIPPMQAVRNLTMDMIEQISHQ</sequence>
<keyword evidence="8 10" id="KW-0539">Nucleus</keyword>
<keyword evidence="14" id="KW-1185">Reference proteome</keyword>
<evidence type="ECO:0000256" key="8">
    <source>
        <dbReference type="ARBA" id="ARBA00023242"/>
    </source>
</evidence>
<comment type="similarity">
    <text evidence="2 10">Belongs to the E2F/DP family.</text>
</comment>
<evidence type="ECO:0000259" key="12">
    <source>
        <dbReference type="SMART" id="SM01372"/>
    </source>
</evidence>
<dbReference type="PANTHER" id="PTHR12081:SF7">
    <property type="entry name" value="TRANSCRIPTION FACTOR EFL-3"/>
    <property type="match status" value="1"/>
</dbReference>
<accession>A0A8S4PYG2</accession>
<dbReference type="InterPro" id="IPR015633">
    <property type="entry name" value="E2F"/>
</dbReference>
<keyword evidence="3" id="KW-0678">Repressor</keyword>
<evidence type="ECO:0000256" key="2">
    <source>
        <dbReference type="ARBA" id="ARBA00010940"/>
    </source>
</evidence>
<evidence type="ECO:0000256" key="5">
    <source>
        <dbReference type="ARBA" id="ARBA00023125"/>
    </source>
</evidence>
<keyword evidence="5 10" id="KW-0238">DNA-binding</keyword>
<feature type="domain" description="E2F/DP family winged-helix DNA-binding" evidence="12">
    <location>
        <begin position="388"/>
        <end position="474"/>
    </location>
</feature>
<dbReference type="GO" id="GO:0000981">
    <property type="term" value="F:DNA-binding transcription factor activity, RNA polymerase II-specific"/>
    <property type="evidence" value="ECO:0007669"/>
    <property type="project" value="TreeGrafter"/>
</dbReference>
<comment type="subcellular location">
    <subcellularLocation>
        <location evidence="1 10">Nucleus</location>
    </subcellularLocation>
</comment>
<feature type="domain" description="E2F/DP family winged-helix DNA-binding" evidence="12">
    <location>
        <begin position="213"/>
        <end position="281"/>
    </location>
</feature>
<evidence type="ECO:0000256" key="7">
    <source>
        <dbReference type="ARBA" id="ARBA00023163"/>
    </source>
</evidence>
<feature type="region of interest" description="Disordered" evidence="11">
    <location>
        <begin position="759"/>
        <end position="887"/>
    </location>
</feature>
<evidence type="ECO:0000256" key="10">
    <source>
        <dbReference type="RuleBase" id="RU003796"/>
    </source>
</evidence>
<dbReference type="GO" id="GO:0090575">
    <property type="term" value="C:RNA polymerase II transcription regulator complex"/>
    <property type="evidence" value="ECO:0007669"/>
    <property type="project" value="TreeGrafter"/>
</dbReference>
<dbReference type="GO" id="GO:0000978">
    <property type="term" value="F:RNA polymerase II cis-regulatory region sequence-specific DNA binding"/>
    <property type="evidence" value="ECO:0007669"/>
    <property type="project" value="InterPro"/>
</dbReference>
<dbReference type="AlphaFoldDB" id="A0A8S4PYG2"/>
<evidence type="ECO:0000256" key="3">
    <source>
        <dbReference type="ARBA" id="ARBA00022491"/>
    </source>
</evidence>
<feature type="region of interest" description="Disordered" evidence="11">
    <location>
        <begin position="130"/>
        <end position="150"/>
    </location>
</feature>
<name>A0A8S4PYG2_OWEFU</name>
<feature type="compositionally biased region" description="Low complexity" evidence="11">
    <location>
        <begin position="824"/>
        <end position="833"/>
    </location>
</feature>
<dbReference type="SUPFAM" id="SSF46785">
    <property type="entry name" value="Winged helix' DNA-binding domain"/>
    <property type="match status" value="2"/>
</dbReference>
<feature type="region of interest" description="Disordered" evidence="11">
    <location>
        <begin position="509"/>
        <end position="558"/>
    </location>
</feature>
<gene>
    <name evidence="13" type="ORF">OFUS_LOCUS22624</name>
</gene>
<evidence type="ECO:0000256" key="6">
    <source>
        <dbReference type="ARBA" id="ARBA00023159"/>
    </source>
</evidence>
<dbReference type="Proteomes" id="UP000749559">
    <property type="component" value="Unassembled WGS sequence"/>
</dbReference>
<dbReference type="Gene3D" id="1.10.10.10">
    <property type="entry name" value="Winged helix-like DNA-binding domain superfamily/Winged helix DNA-binding domain"/>
    <property type="match status" value="2"/>
</dbReference>
<evidence type="ECO:0000256" key="4">
    <source>
        <dbReference type="ARBA" id="ARBA00023015"/>
    </source>
</evidence>
<keyword evidence="7 10" id="KW-0804">Transcription</keyword>
<reference evidence="13" key="1">
    <citation type="submission" date="2022-03" db="EMBL/GenBank/DDBJ databases">
        <authorList>
            <person name="Martin C."/>
        </authorList>
    </citation>
    <scope>NUCLEOTIDE SEQUENCE</scope>
</reference>
<feature type="compositionally biased region" description="Polar residues" evidence="11">
    <location>
        <begin position="509"/>
        <end position="540"/>
    </location>
</feature>
<evidence type="ECO:0000256" key="9">
    <source>
        <dbReference type="ARBA" id="ARBA00023306"/>
    </source>
</evidence>